<evidence type="ECO:0000256" key="1">
    <source>
        <dbReference type="SAM" id="Coils"/>
    </source>
</evidence>
<organism evidence="4">
    <name type="scientific">Candidatus Kentrum eta</name>
    <dbReference type="NCBI Taxonomy" id="2126337"/>
    <lineage>
        <taxon>Bacteria</taxon>
        <taxon>Pseudomonadati</taxon>
        <taxon>Pseudomonadota</taxon>
        <taxon>Gammaproteobacteria</taxon>
        <taxon>Candidatus Kentrum</taxon>
    </lineage>
</organism>
<dbReference type="EMBL" id="CAADFG010000492">
    <property type="protein sequence ID" value="VFK05027.1"/>
    <property type="molecule type" value="Genomic_DNA"/>
</dbReference>
<dbReference type="AlphaFoldDB" id="A0A450VTP0"/>
<evidence type="ECO:0000313" key="2">
    <source>
        <dbReference type="EMBL" id="VFK04852.1"/>
    </source>
</evidence>
<proteinExistence type="predicted"/>
<sequence>MLAEFVERMPFEPWQCPAGSQLALRVATRRLAALTKQLTRAKNQLHAAQRSRFTPEFVSEDIELTVARLCHQIESMLTHVLSLVEKDSELKTISSACLRSKASAPRAPSPLWENFWCCPKT</sequence>
<dbReference type="EMBL" id="CAADFJ010000490">
    <property type="protein sequence ID" value="VFK08137.1"/>
    <property type="molecule type" value="Genomic_DNA"/>
</dbReference>
<evidence type="ECO:0000313" key="4">
    <source>
        <dbReference type="EMBL" id="VFK08137.1"/>
    </source>
</evidence>
<reference evidence="4" key="1">
    <citation type="submission" date="2019-02" db="EMBL/GenBank/DDBJ databases">
        <authorList>
            <person name="Gruber-Vodicka R. H."/>
            <person name="Seah K. B. B."/>
        </authorList>
    </citation>
    <scope>NUCLEOTIDE SEQUENCE</scope>
    <source>
        <strain evidence="4">BECK_SA2B12</strain>
        <strain evidence="3">BECK_SA2B15</strain>
        <strain evidence="2">BECK_SA2B20</strain>
    </source>
</reference>
<gene>
    <name evidence="3" type="ORF">BECKH772A_GA0070896_104922</name>
    <name evidence="2" type="ORF">BECKH772B_GA0070898_104972</name>
    <name evidence="4" type="ORF">BECKH772C_GA0070978_104902</name>
</gene>
<dbReference type="EMBL" id="CAADFI010000497">
    <property type="protein sequence ID" value="VFK04852.1"/>
    <property type="molecule type" value="Genomic_DNA"/>
</dbReference>
<keyword evidence="1" id="KW-0175">Coiled coil</keyword>
<evidence type="ECO:0000313" key="3">
    <source>
        <dbReference type="EMBL" id="VFK05027.1"/>
    </source>
</evidence>
<accession>A0A450VTP0</accession>
<name>A0A450VTP0_9GAMM</name>
<feature type="coiled-coil region" evidence="1">
    <location>
        <begin position="24"/>
        <end position="51"/>
    </location>
</feature>
<protein>
    <submittedName>
        <fullName evidence="4">Uncharacterized protein</fullName>
    </submittedName>
</protein>